<evidence type="ECO:0000256" key="7">
    <source>
        <dbReference type="ARBA" id="ARBA00022777"/>
    </source>
</evidence>
<reference evidence="20" key="2">
    <citation type="submission" date="2025-05" db="UniProtKB">
        <authorList>
            <consortium name="RefSeq"/>
        </authorList>
    </citation>
    <scope>IDENTIFICATION</scope>
</reference>
<dbReference type="InterPro" id="IPR032171">
    <property type="entry name" value="COR-A"/>
</dbReference>
<dbReference type="SUPFAM" id="SSF47986">
    <property type="entry name" value="DEATH domain"/>
    <property type="match status" value="1"/>
</dbReference>
<feature type="compositionally biased region" description="Basic and acidic residues" evidence="13">
    <location>
        <begin position="313"/>
        <end position="331"/>
    </location>
</feature>
<dbReference type="InterPro" id="IPR027417">
    <property type="entry name" value="P-loop_NTPase"/>
</dbReference>
<dbReference type="InterPro" id="IPR000488">
    <property type="entry name" value="Death_dom"/>
</dbReference>
<dbReference type="PROSITE" id="PS50104">
    <property type="entry name" value="TIR"/>
    <property type="match status" value="1"/>
</dbReference>
<dbReference type="PROSITE" id="PS51065">
    <property type="entry name" value="NHR"/>
    <property type="match status" value="1"/>
</dbReference>
<dbReference type="Gene3D" id="3.40.50.300">
    <property type="entry name" value="P-loop containing nucleotide triphosphate hydrolases"/>
    <property type="match status" value="1"/>
</dbReference>
<organism evidence="18">
    <name type="scientific">Saccoglossus kowalevskii</name>
    <name type="common">Acorn worm</name>
    <dbReference type="NCBI Taxonomy" id="10224"/>
    <lineage>
        <taxon>Eukaryota</taxon>
        <taxon>Metazoa</taxon>
        <taxon>Hemichordata</taxon>
        <taxon>Enteropneusta</taxon>
        <taxon>Harrimaniidae</taxon>
        <taxon>Saccoglossus</taxon>
    </lineage>
</organism>
<feature type="domain" description="NHR" evidence="16">
    <location>
        <begin position="1"/>
        <end position="153"/>
    </location>
</feature>
<comment type="catalytic activity">
    <reaction evidence="11">
        <text>L-seryl-[protein] + ATP = O-phospho-L-seryl-[protein] + ADP + H(+)</text>
        <dbReference type="Rhea" id="RHEA:17989"/>
        <dbReference type="Rhea" id="RHEA-COMP:9863"/>
        <dbReference type="Rhea" id="RHEA-COMP:11604"/>
        <dbReference type="ChEBI" id="CHEBI:15378"/>
        <dbReference type="ChEBI" id="CHEBI:29999"/>
        <dbReference type="ChEBI" id="CHEBI:30616"/>
        <dbReference type="ChEBI" id="CHEBI:83421"/>
        <dbReference type="ChEBI" id="CHEBI:456216"/>
        <dbReference type="EC" id="2.7.11.1"/>
    </reaction>
</comment>
<evidence type="ECO:0000313" key="19">
    <source>
        <dbReference type="Proteomes" id="UP000694865"/>
    </source>
</evidence>
<comment type="catalytic activity">
    <reaction evidence="10">
        <text>L-threonyl-[protein] + ATP = O-phospho-L-threonyl-[protein] + ADP + H(+)</text>
        <dbReference type="Rhea" id="RHEA:46608"/>
        <dbReference type="Rhea" id="RHEA-COMP:11060"/>
        <dbReference type="Rhea" id="RHEA-COMP:11605"/>
        <dbReference type="ChEBI" id="CHEBI:15378"/>
        <dbReference type="ChEBI" id="CHEBI:30013"/>
        <dbReference type="ChEBI" id="CHEBI:30616"/>
        <dbReference type="ChEBI" id="CHEBI:61977"/>
        <dbReference type="ChEBI" id="CHEBI:456216"/>
        <dbReference type="EC" id="2.7.11.1"/>
    </reaction>
</comment>
<dbReference type="SUPFAM" id="SSF52540">
    <property type="entry name" value="P-loop containing nucleoside triphosphate hydrolases"/>
    <property type="match status" value="1"/>
</dbReference>
<keyword evidence="19" id="KW-1185">Reference proteome</keyword>
<dbReference type="InterPro" id="IPR036388">
    <property type="entry name" value="WH-like_DNA-bd_sf"/>
</dbReference>
<accession>D1LX78</accession>
<evidence type="ECO:0000256" key="1">
    <source>
        <dbReference type="ARBA" id="ARBA00012513"/>
    </source>
</evidence>
<dbReference type="GO" id="GO:0007165">
    <property type="term" value="P:signal transduction"/>
    <property type="evidence" value="ECO:0007669"/>
    <property type="project" value="InterPro"/>
</dbReference>
<dbReference type="InterPro" id="IPR006573">
    <property type="entry name" value="NHR_dom"/>
</dbReference>
<dbReference type="EC" id="2.7.11.1" evidence="1"/>
<feature type="domain" description="Roc" evidence="17">
    <location>
        <begin position="178"/>
        <end position="537"/>
    </location>
</feature>
<evidence type="ECO:0000256" key="5">
    <source>
        <dbReference type="ARBA" id="ARBA00022741"/>
    </source>
</evidence>
<dbReference type="GeneID" id="100313668"/>
<evidence type="ECO:0000259" key="16">
    <source>
        <dbReference type="PROSITE" id="PS51065"/>
    </source>
</evidence>
<protein>
    <recommendedName>
        <fullName evidence="1">non-specific serine/threonine protein kinase</fullName>
        <ecNumber evidence="1">2.7.11.1</ecNumber>
    </recommendedName>
</protein>
<evidence type="ECO:0000259" key="17">
    <source>
        <dbReference type="PROSITE" id="PS51424"/>
    </source>
</evidence>
<dbReference type="Proteomes" id="UP000694865">
    <property type="component" value="Unplaced"/>
</dbReference>
<keyword evidence="4" id="KW-0677">Repeat</keyword>
<dbReference type="Pfam" id="PF00531">
    <property type="entry name" value="Death"/>
    <property type="match status" value="1"/>
</dbReference>
<keyword evidence="5" id="KW-0547">Nucleotide-binding</keyword>
<evidence type="ECO:0000259" key="14">
    <source>
        <dbReference type="PROSITE" id="PS50017"/>
    </source>
</evidence>
<feature type="compositionally biased region" description="Polar residues" evidence="13">
    <location>
        <begin position="1163"/>
        <end position="1207"/>
    </location>
</feature>
<evidence type="ECO:0000256" key="12">
    <source>
        <dbReference type="SAM" id="Coils"/>
    </source>
</evidence>
<dbReference type="SMART" id="SM00588">
    <property type="entry name" value="NEUZ"/>
    <property type="match status" value="1"/>
</dbReference>
<keyword evidence="9" id="KW-0067">ATP-binding</keyword>
<keyword evidence="8" id="KW-0862">Zinc</keyword>
<feature type="domain" description="Death" evidence="14">
    <location>
        <begin position="932"/>
        <end position="1000"/>
    </location>
</feature>
<evidence type="ECO:0000313" key="20">
    <source>
        <dbReference type="RefSeq" id="NP_001161599.1"/>
    </source>
</evidence>
<sequence length="1227" mass="140069">MFFHEKRGSLIELSSDRLTAKRTDSFCNGITFSAFPVPVNEKISLEFLGNTSGWSGALRFGFTSVDPVTIDELPRYAVPDLTNKDGFYAKALTESQAEQGYRLTYHCDSEGDVHFYVNNEYKGVHINNVDVTKPLWALIDIYGVTQQLRFVDPEEAPAEILARGPESMRAFLQASKAGTKPIFRTRLMLVGQDRVGKTSLKKSLTGQRYDSAEESTDGIDTNDACEINVLKYEAWKLHKEDEADENKGVLDGPQGLEEEYARAIANNIVQELLLRKRKNKDDKENEVEKLKKKTDATDKKNKKNQNVSQTDSNKSESIDIQESESKDVDEDLLKDMSDKIVHLVTQMLNEAEKDEDQLMDKQEAAKKKIVLNIWDFAGQAVYYTTHQVFLSSRAVYIIVFNLSHDLDAPAQTQVRRGDGGEVVFEESELSNLDFIDFWMSSIHAHTAQNRLNSLEDETLSPPIFIVGTHKNSLDPDPEVRQKIVESKFRRIRESLKGKPYKMHIVNQYYAVENNLEDTEDEQIGKLRSHIEEVASKEKYMGEQMPIKWLKFEKKVAEYTENKTYYLSRNQAIELGNELGITTDEGLNTMLQFYHDLGVIIYYGGTGAMDDSLQNTIVLKPQWLVDVFKRVITVKDIDEQWPVFIDAWTMLDQEGVLQDKLINHMWRDILEQKNALLGLMEKFDLLCERMPPKQLNEDARNNWEKSYYVPSRLRNHPNKEELITMTKTNAVFYLTFGGFLPDGLFHRMLTRAVRYSQEQGGHEPKLYHREARFYLDEDHDFALEMSPIRHARIKVTVMHVGFFDADDSEEIPDQPPKPEACAKVRHFLDSTLADLREMWIKRIKYEFSVACPCGSKKDEHFLNLDQCLNNKVVLCDHRRIKTNSFKKWFPSKSTSVVAPRPLSRQQSNLRLLEEELPDWMKKAAKLLNAGSEGSDWLALAEKLGYKKAKIRKFNDEVNPALAMLTDWIYSSGNTTLSIEMMLSYLEQMHREDVVDAIQQGQDSHTSAPIFISYNWGIQEEVKQLRDYLEKAGFPCWMDIGQMGGGDTLYERIDDGMRNCKVVIACMTPKYIVSHNCNREISLADSISKPIIPIMYQRIPWPPPGRMSLIFSHLLYVQMKGIGGHGGSGINADTKAKYMEIVDQVQRHVTPLSSPKGILAISASKKTTTVSNPQQSEQTVTRSMSNTYQSSPSIESSRNATTMSQTQIATGRDPTEQVSVSMCTVCSIL</sequence>
<dbReference type="PANTHER" id="PTHR47508">
    <property type="entry name" value="SAM DOMAIN-CONTAINING PROTEIN-RELATED"/>
    <property type="match status" value="1"/>
</dbReference>
<dbReference type="InterPro" id="IPR043136">
    <property type="entry name" value="B30.2/SPRY_sf"/>
</dbReference>
<evidence type="ECO:0000256" key="3">
    <source>
        <dbReference type="ARBA" id="ARBA00022723"/>
    </source>
</evidence>
<dbReference type="Gene3D" id="1.10.10.10">
    <property type="entry name" value="Winged helix-like DNA-binding domain superfamily/Winged helix DNA-binding domain"/>
    <property type="match status" value="1"/>
</dbReference>
<dbReference type="PROSITE" id="PS50017">
    <property type="entry name" value="DEATH_DOMAIN"/>
    <property type="match status" value="1"/>
</dbReference>
<feature type="compositionally biased region" description="Basic and acidic residues" evidence="13">
    <location>
        <begin position="279"/>
        <end position="299"/>
    </location>
</feature>
<dbReference type="GO" id="GO:0016301">
    <property type="term" value="F:kinase activity"/>
    <property type="evidence" value="ECO:0007669"/>
    <property type="project" value="UniProtKB-KW"/>
</dbReference>
<evidence type="ECO:0000256" key="9">
    <source>
        <dbReference type="ARBA" id="ARBA00022840"/>
    </source>
</evidence>
<keyword evidence="3" id="KW-0479">Metal-binding</keyword>
<evidence type="ECO:0000256" key="2">
    <source>
        <dbReference type="ARBA" id="ARBA00022679"/>
    </source>
</evidence>
<dbReference type="GO" id="GO:0005524">
    <property type="term" value="F:ATP binding"/>
    <property type="evidence" value="ECO:0007669"/>
    <property type="project" value="UniProtKB-KW"/>
</dbReference>
<evidence type="ECO:0000259" key="15">
    <source>
        <dbReference type="PROSITE" id="PS50104"/>
    </source>
</evidence>
<dbReference type="PROSITE" id="PS51424">
    <property type="entry name" value="ROC"/>
    <property type="match status" value="1"/>
</dbReference>
<name>D1LX78_SACKO</name>
<dbReference type="InterPro" id="IPR035897">
    <property type="entry name" value="Toll_tir_struct_dom_sf"/>
</dbReference>
<dbReference type="InterPro" id="IPR020859">
    <property type="entry name" value="ROC"/>
</dbReference>
<evidence type="ECO:0000256" key="13">
    <source>
        <dbReference type="SAM" id="MobiDB-lite"/>
    </source>
</evidence>
<evidence type="ECO:0000313" key="18">
    <source>
        <dbReference type="EMBL" id="ACY92584.1"/>
    </source>
</evidence>
<dbReference type="Gene3D" id="3.30.70.1390">
    <property type="entry name" value="ROC domain from the Parkinson's disease-associated leucine-rich repeat kinase 2"/>
    <property type="match status" value="2"/>
</dbReference>
<dbReference type="PANTHER" id="PTHR47508:SF4">
    <property type="match status" value="1"/>
</dbReference>
<dbReference type="Pfam" id="PF07177">
    <property type="entry name" value="Neuralized"/>
    <property type="match status" value="1"/>
</dbReference>
<proteinExistence type="evidence at transcript level"/>
<dbReference type="CDD" id="cd08311">
    <property type="entry name" value="Death_p75NR"/>
    <property type="match status" value="1"/>
</dbReference>
<evidence type="ECO:0000256" key="10">
    <source>
        <dbReference type="ARBA" id="ARBA00047899"/>
    </source>
</evidence>
<keyword evidence="2" id="KW-0808">Transferase</keyword>
<dbReference type="EMBL" id="GU076055">
    <property type="protein sequence ID" value="ACY92584.1"/>
    <property type="molecule type" value="mRNA"/>
</dbReference>
<keyword evidence="12" id="KW-0175">Coiled coil</keyword>
<keyword evidence="6" id="KW-0863">Zinc-finger</keyword>
<dbReference type="SUPFAM" id="SSF52200">
    <property type="entry name" value="Toll/Interleukin receptor TIR domain"/>
    <property type="match status" value="1"/>
</dbReference>
<dbReference type="Gene3D" id="1.10.533.10">
    <property type="entry name" value="Death Domain, Fas"/>
    <property type="match status" value="1"/>
</dbReference>
<gene>
    <name evidence="20" type="primary">LOC100313668</name>
</gene>
<feature type="region of interest" description="Disordered" evidence="13">
    <location>
        <begin position="279"/>
        <end position="331"/>
    </location>
</feature>
<feature type="domain" description="TIR" evidence="15">
    <location>
        <begin position="1004"/>
        <end position="1117"/>
    </location>
</feature>
<dbReference type="AlphaFoldDB" id="D1LX78"/>
<dbReference type="Gene3D" id="3.40.50.10140">
    <property type="entry name" value="Toll/interleukin-1 receptor homology (TIR) domain"/>
    <property type="match status" value="1"/>
</dbReference>
<evidence type="ECO:0000256" key="8">
    <source>
        <dbReference type="ARBA" id="ARBA00022833"/>
    </source>
</evidence>
<dbReference type="OrthoDB" id="6078042at2759"/>
<dbReference type="InterPro" id="IPR000157">
    <property type="entry name" value="TIR_dom"/>
</dbReference>
<evidence type="ECO:0000256" key="11">
    <source>
        <dbReference type="ARBA" id="ARBA00048679"/>
    </source>
</evidence>
<feature type="region of interest" description="Disordered" evidence="13">
    <location>
        <begin position="1163"/>
        <end position="1212"/>
    </location>
</feature>
<dbReference type="GO" id="GO:0008270">
    <property type="term" value="F:zinc ion binding"/>
    <property type="evidence" value="ECO:0007669"/>
    <property type="project" value="UniProtKB-KW"/>
</dbReference>
<dbReference type="RefSeq" id="NP_001161599.1">
    <property type="nucleotide sequence ID" value="NM_001168127.1"/>
</dbReference>
<dbReference type="Pfam" id="PF16095">
    <property type="entry name" value="COR-A"/>
    <property type="match status" value="1"/>
</dbReference>
<dbReference type="InterPro" id="IPR011029">
    <property type="entry name" value="DEATH-like_dom_sf"/>
</dbReference>
<keyword evidence="7" id="KW-0418">Kinase</keyword>
<evidence type="ECO:0000256" key="6">
    <source>
        <dbReference type="ARBA" id="ARBA00022771"/>
    </source>
</evidence>
<dbReference type="KEGG" id="sko:100313668"/>
<reference evidence="18" key="1">
    <citation type="submission" date="2009-10" db="EMBL/GenBank/DDBJ databases">
        <authorList>
            <person name="Freeman R.M.Jr."/>
            <person name="Wu M.M."/>
            <person name="Gerhart J.J."/>
        </authorList>
    </citation>
    <scope>NUCLEOTIDE SEQUENCE</scope>
</reference>
<dbReference type="Pfam" id="PF13676">
    <property type="entry name" value="TIR_2"/>
    <property type="match status" value="1"/>
</dbReference>
<dbReference type="FunFam" id="2.60.120.920:FF:000005">
    <property type="entry name" value="Putative E3 ubiquitin-protein ligase NEURL1B"/>
    <property type="match status" value="1"/>
</dbReference>
<feature type="coiled-coil region" evidence="12">
    <location>
        <begin position="901"/>
        <end position="928"/>
    </location>
</feature>
<dbReference type="Pfam" id="PF08477">
    <property type="entry name" value="Roc"/>
    <property type="match status" value="1"/>
</dbReference>
<evidence type="ECO:0000256" key="4">
    <source>
        <dbReference type="ARBA" id="ARBA00022737"/>
    </source>
</evidence>
<dbReference type="Gene3D" id="2.60.120.920">
    <property type="match status" value="1"/>
</dbReference>